<keyword evidence="2" id="KW-0812">Transmembrane</keyword>
<proteinExistence type="predicted"/>
<evidence type="ECO:0000313" key="6">
    <source>
        <dbReference type="Proteomes" id="UP000290572"/>
    </source>
</evidence>
<evidence type="ECO:0000313" key="5">
    <source>
        <dbReference type="EMBL" id="RXN20870.1"/>
    </source>
</evidence>
<feature type="domain" description="Ig-like" evidence="4">
    <location>
        <begin position="341"/>
        <end position="432"/>
    </location>
</feature>
<feature type="signal peptide" evidence="3">
    <location>
        <begin position="1"/>
        <end position="18"/>
    </location>
</feature>
<feature type="transmembrane region" description="Helical" evidence="2">
    <location>
        <begin position="4864"/>
        <end position="4885"/>
    </location>
</feature>
<sequence>MQGHSILILFLSFKATPQQPSISITGGEKTGDTVTVECSTFHSCPYSKPTITLNGIEGSDETKDESIKNGLWKIILTRTGVIKAESTTIKCSVTHYGGITVTATEVKTSKCVHHTISIEPELADVTEGVGQNFTCTIYHSCQKENPVITWNYENMQVSAWNKKHSDSDQFRIAFSNITFLGAKEDNGKRLICTATFSGGNIETYVVLRVEEYQKPVDQILNETYFQYVADVIPKITALPRSCVVIPCSFKTEDEYLTRLRVLWVNRKGGYMFHTDPVDVLDNFKGRTKLLGNPDEQNCTVEMDNVQTHDNGPFCFQGERENERYRFNNSCVFIIMRAPNKPVMSSLPENIEPGTRITVKCSVNHTCSSHPPEITWNVPTAQKTISHNHMGGGVWETVSAVTFIPTGYEDKDEIACTATFWGGKTQENTALLSIRRVQGLKLQTVGVYVIAPSLVIILICVLAGVLIRKRRHRRSIWSRFSRNIGNAPERPPKPEQRQTPITPNQCKYESRIQSVPSLMNLLSLKGKQHMYGVRKQTFLQTSCAITKEGKPGTMMGPLLLHLLLQGVLLYDTLAWYVSMPKHIQGLQGSCLVIPCSFYYTSYPPENPYRVVWYKWVSKGYPLVYDRWYPWDVIDEFRRKTDLYGDPSRRECSLLIKNLDLSHHGEKLYTWIDPENVGWRTYEFYEVTSTVLVKGRPWQPSISIYGGDRTGIPLYNALGWEVIMPKDIHGLKGSCLVIPCSFSYKTNPPKNPRRVVWYERDSKGSPLVYAPLHPNNVNEKFRGKTGLYGESDWDCSLLIKNLQSSHNGKKLYTRIDPDNIAWENYETDDATSTVLVDATSQQPSISITGGEKTGDTVTVECSTFHTCPYSKPTITLNGIEGSDETKDESFKDGLWKITLTRKGVIKAESTTIKCSVTHYGDITVMATVVKSAECVHQKIMIEPELADVTVSIAKEFTCNVQHSCQNKNPTIIWNYKNMKVTEGRKTLSDLKWITYSNIVFLATKEDHGKKLICTAELSGGNLTASVVLNVHRILLYDALGWEVSMPKDIHGLKGSCLVIPCSFSYKSNPPKNPRRVVCKPTITLDGIEGSDETKDEFIKDGLRKITLARKGVVKAESTTIKCSVTHYGGITVMATEVKTSKYVTEGVGQNFTCTIYHSCQKENPVITWNYENMQVSAWNKKHSDSDQFRIAFSNITFLGAKEDNGKRLICTATFSEGNMETYVVLRVQAYFQYVADVIPRITALPRSCVVIPCSFKTEDEYLTRLRVLWVTRKGGYMFHTDPFDVSDNFKGRTRLLGNPDEQNCTVEMDNVQTHDNGPFCFQAERENERYRFNNSCVFILMRAPDKPVMSSLPENIEPGTRVTVKCSVNHTCSSHPPEITWNVPTAQKTATHNHMGGGVWETVSAVTFIPTGYEDKDEIVCTATYWGGKTQENTALLSIRRVQGLKLETVGLYAIASSLVFILICVLAGVLTCKTRHSPLTSVIYRYTENAPERPPKPGQRRSIWSRFSRHQSPTTSANLRAEYKANNTCTVSGNKPFSKPHVPSPKSYLFISLKGKPGNMMRPLVVHLLLQVSPQKPIISIYGGDRMGDTITVECSTLHSCPYSRPSFTLYGIEGNNQIRDEPIEDGLWKTTLTRKGVVKAEHLTTECSITHYGGITVMATKDKSAECVHQKITIEPELADVTVSIAKKFTCSVYHSCQNKNPTITWNYKNMEVTQGRKTLSDLKWISYSNIVFLATKEDHGKKLICTGGHCTASVVLHVQQYQKPIQILNETYFQYVADVIPKITALLRSYVVIPCSFKMEEKYLTQLWGKHGNMMRPLVVHLLLQGVLLYDTLAWYVSMPKQIQGLQGSCLVIPCSFYYTSYPPENPYRVVWYKWVSKGYPLVYDRWYPWDVIDEFRRKTDLFGDPSRWECSLLIKNLDLSHHGEKLYTWIDPENVGWRTYEFYEVTSTVLVKGHPWQPIISIYGGDRTGIPLYNALGWEVIMPKDIHGLKGSCLVIPCSFSYKTNPPKNPRRVVWYERDSKGSPLVYDPLHPNNVNEKFRGKTGLYGESDWDCSLLIKNLQSSHNGKKLYTRIDPDNIAWENYETDDATSTVLVDATSQQPSISITGGEKTGDTVTVECSTFHTCPYSKPTITLNGIEGSDETKDESFKDGLWKITLTRKGVIKAESTTIKCSVTHYGDITVMATVVKSAECVHQKIMIEPELADVTVSIAKEFTCNVQHSCQNKNPTIIWNYKNMKVTEGRKTLSDLKWITYSNIVFLATKEDHGKKLICTAELSGGNLTASVVLNVHRILLYDALGWEVSMPKDIHGLKGSCLVIPCSFSYKSNPPKNPRRVVCKPTITLDGIEGSDETKDEFIKDGLRKITLARKGVVKAESTTIKCSVTHYGGITVMATEVKTSKYVTEGVGQNFTCTIYHSCQKENPVITWNYENMQVSAWNKKHSDSDQFRIAFSNITFLGAKEDNGKRLICTATFSEGNMETYVVLRVQAYFQYVADVIPRITALPRSCVVIPCSFKTEDEYLTRLRVLWVTRKGGYMFHTDPFDVSDNFKGRTRLLGNPDEQNCTVEMDNVQTHDNGPFCFQAERENERYRFNNSCVFILMRAPDKPVMSSLPENIEPGTRVTVKCSVNHTCSSHPPEITWSVPTAQKTATHNHMGGGVWETVSAVTFIPTGYEDKDEIVCTATYWGGKTQENTALLSIRRVQGLKLETVGLYAIASSLVFILICVLAGVLTCKTRHRANNTCTVSGNKPFSKPHVPSPKSKPKFYHGKPGNMMRPLVVHLLLQGVLLYDALAWEVRMPKQIHGLQGSCLVIPCSFYYSSYPPENPRRVVWYQWVSEGYPLVYDPWYPNDVIEKFRWKTFLYGDPSRWDCSLLIKNLDLSHHGEKLYTWIDPENVGKSTYRFYDVTSTILVDERPRQPIISIYGGDRTGDTITVECSTFHTCPYSKPSITLNGIEGSNQIRDESIKDGLWKTTLTRKGVVKTERLTITCSITHYGGKTVTATKDKSAECVHQKITIEPEFADVTVSIAKKFTCSVYHSCRNKNPTITWNYKNMEVTQGRKTLSDLKWISYSNIVFQATKEDHGKKLICTATFSGGHLTASVVLHVQRILLYDALGWEVSMPKDIHGLKGSCLVIPCSFSYKSNPPKNTRRVVWYEQDSNSSPLVYDPLHPNNVNEKFRGKTGLYGESDWDCSLLIKNLESSHNGMKLYTRIDPDNIAWQNYETDDATSTVLVDATPQQPSISITGGEKTGDTVTVECSTFHSCPYSKPTITLNGIEGSDETKDESIKNGLWKITLTRKGVIKAESTTIKCSVTHYGGITETATEVKTSIYVTEGVGQNFTCTIYHSCQKENPVITWNYENMQVSAWNKKHSDSDQFQIAFSNITFLGAKEDNGKRLICTATFSGGNMETYVVLRVQDYFQYVADVIPKITALPRSCVVIPCSFKTEDEYLTRLRVLWVTGKGGYMFHTDPVNVLDNFRGRTRLLGNPDEQNCTVEIDNVQTHDNGLFCFQAERDKERYSFNNSCVFIIMRAPDKPVMSSLPENIKPGTRVTVKCSVNHTCSSHPPEITWSVPTAQKTISHNHMGGGVWETVSTVTFIPTGCEEKDEIVCTATYWGGKTQENTALLSIRREQGLKLETVVLYAIASSLVFILICVLAGVLICKRRHRTMKSPLLLHLLFQANPRLPSIHIYGGERTGETITIVCSAFHTCPYSKPTIILSGIEESDEINNEHFKDGLWKITLTRTGVMTTESLTIECSVTYHGGITVTATKNKTSQSSPRQPSISVYGGEKMGDTITVECSTFHTCPYSKPSITLNGIEGSNKINEESIKDGLWKITLTRTSVVKAESTTIKCSVTHYGGITVTATEVKRSKCVHQNITIEPELADVTEGVAKNFICSVYHSCQNENPTITWNYKNMQVTKWRRKLYGLNRISYSNITFLGAKEDYGKKLICTATFSGGDVSASVVLRVQQYQKPIQILNESVLLYDTLAWYVSMPKQIQGLQGSCLVIPCSFYYTSYPPENPYRVVWYKWVSKGYPLVYDRWYPWDVIDEFRRKTDLFGDPSRWECSLLIKNLDLSHHGEKLYTWIDPENVGWRTYEFYEVTSTVLVKGRPWQPSISIYGGDRTGIPLYNALGWEVIMPKDIHGLKGSCLVIPCSFSYKTNPPKNPRRVVWYERDSKGSPLVYDPLHPNNVNEKFRGKTGLYGESDWDCSLLIKNLQSSHNGKKLYTRIDPDNIAWENYETDDATSTVLVDATSQQPSISITGGEKTGDTVTVECSTFHTCPYSKPTITLNGIEGSDETKDESFKDGLWKITLTRKGVIKAESTTIKCSVTHYGDITVMATVVKSAECVHQKIMIEPELADVTVSIAKEFTCNVQHSCQNKNPTIIWNYKNMKVTEGRKTLSDLKWISYSNIVFLATKEDHGKKLTCTAELSGGNLTASVVLNVHRILLYDALGWEVSMPKDIHGLKGSCLVIPCSFSYKSNPPKNPRRVVCKPTITLDGIEGSDETKDEFIKDGLRKITLARKGVVKAESTTIKCSVTHYGGITVMATEVKTSKYVTEGVGQNFTCTIYHSCQKENPVITWNYENMQVSAWNKKHSDSDQFRIAFSNITFLGAKEDNGKRLICTATFSEGNMETYVVLRVQAYFQYVADVIPRITALPRSCVVIPCSFKTEDEYLTRLRVLWVTRKGGYMFHTDPFDVSDNFKGRTRLLGNPDEQNCTVEMDNVQTHDNGPFCFQAERENERYRFNNSCVFILMRAPDKPVMSSLPENIEPGTRVTVKCSVNHTCSSHPPEITWSVPTAQKTATHNHMGGGVWETVSAVTFIPTGYEDKDEIVCTATYWGGKTQENTALLSIRRVQGLKLETVGLYAIASSLVFILICVLAGVLTCKTRHRANNTCTVSGNKPFSKPHVPSPKSYLFISLKGKPGNMMRPLVVHLLLQVYDPWYPNDVIEKFRGKTDLYGDPSSRDCSLLIKNLDLSHHGEKVYAWIDPENVGKSTYRFYDVTSTNLVDVSPQKPIISIYGGDRTGDTITVECSTLHTCPYSRPSITLYGIEGKNQIRDESIEDGLWKTTLTCKGVVKAEHLTIECSVTHYGSQTVTATKYKRAECVHQKITIEPELADVTVSIAKKFTCSVYHSCQNKNPTITWNYKNMEITQGRKTLSDLKWISYSNIVFLATKEDHEKKLICTATFSGGNLTASVVLHVQPYFQYVADVIPKITALPRSCVVIPCSFKMEDEYHTRLQVLWVTRKGGYMFHTDPVDVLDNFKGRTRLLGNPDEQNCTVEMDNS</sequence>
<dbReference type="SUPFAM" id="SSF48726">
    <property type="entry name" value="Immunoglobulin"/>
    <property type="match status" value="38"/>
</dbReference>
<dbReference type="SMART" id="SM00409">
    <property type="entry name" value="IG"/>
    <property type="match status" value="30"/>
</dbReference>
<gene>
    <name evidence="5" type="ORF">ROHU_024665</name>
</gene>
<dbReference type="InterPro" id="IPR036179">
    <property type="entry name" value="Ig-like_dom_sf"/>
</dbReference>
<feature type="chain" id="PRO_5019807965" evidence="3">
    <location>
        <begin position="19"/>
        <end position="5287"/>
    </location>
</feature>
<evidence type="ECO:0000256" key="2">
    <source>
        <dbReference type="SAM" id="Phobius"/>
    </source>
</evidence>
<evidence type="ECO:0000259" key="4">
    <source>
        <dbReference type="PROSITE" id="PS50835"/>
    </source>
</evidence>
<feature type="domain" description="Ig-like" evidence="4">
    <location>
        <begin position="120"/>
        <end position="208"/>
    </location>
</feature>
<dbReference type="InterPro" id="IPR007110">
    <property type="entry name" value="Ig-like_dom"/>
</dbReference>
<feature type="domain" description="Ig-like" evidence="4">
    <location>
        <begin position="1345"/>
        <end position="1436"/>
    </location>
</feature>
<feature type="domain" description="Ig-like" evidence="4">
    <location>
        <begin position="3320"/>
        <end position="3414"/>
    </location>
</feature>
<comment type="caution">
    <text evidence="5">The sequence shown here is derived from an EMBL/GenBank/DDBJ whole genome shotgun (WGS) entry which is preliminary data.</text>
</comment>
<dbReference type="InterPro" id="IPR013783">
    <property type="entry name" value="Ig-like_fold"/>
</dbReference>
<feature type="domain" description="Ig-like" evidence="4">
    <location>
        <begin position="5116"/>
        <end position="5202"/>
    </location>
</feature>
<feature type="transmembrane region" description="Helical" evidence="2">
    <location>
        <begin position="2710"/>
        <end position="2731"/>
    </location>
</feature>
<feature type="domain" description="Ig-like" evidence="4">
    <location>
        <begin position="4761"/>
        <end position="4852"/>
    </location>
</feature>
<feature type="region of interest" description="Disordered" evidence="1">
    <location>
        <begin position="482"/>
        <end position="501"/>
    </location>
</feature>
<keyword evidence="6" id="KW-1185">Reference proteome</keyword>
<keyword evidence="3" id="KW-0732">Signal</keyword>
<dbReference type="PANTHER" id="PTHR46484">
    <property type="entry name" value="SI:CH211-171H4.5-RELATED"/>
    <property type="match status" value="1"/>
</dbReference>
<organism evidence="5 6">
    <name type="scientific">Labeo rohita</name>
    <name type="common">Indian major carp</name>
    <name type="synonym">Cyprinus rohita</name>
    <dbReference type="NCBI Taxonomy" id="84645"/>
    <lineage>
        <taxon>Eukaryota</taxon>
        <taxon>Metazoa</taxon>
        <taxon>Chordata</taxon>
        <taxon>Craniata</taxon>
        <taxon>Vertebrata</taxon>
        <taxon>Euteleostomi</taxon>
        <taxon>Actinopterygii</taxon>
        <taxon>Neopterygii</taxon>
        <taxon>Teleostei</taxon>
        <taxon>Ostariophysi</taxon>
        <taxon>Cypriniformes</taxon>
        <taxon>Cyprinidae</taxon>
        <taxon>Labeoninae</taxon>
        <taxon>Labeonini</taxon>
        <taxon>Labeo</taxon>
    </lineage>
</organism>
<feature type="domain" description="Ig-like" evidence="4">
    <location>
        <begin position="2607"/>
        <end position="2698"/>
    </location>
</feature>
<feature type="transmembrane region" description="Helical" evidence="2">
    <location>
        <begin position="444"/>
        <end position="466"/>
    </location>
</feature>
<protein>
    <submittedName>
        <fullName evidence="5">Myelin-associated glyco-like protein</fullName>
    </submittedName>
</protein>
<feature type="transmembrane region" description="Helical" evidence="2">
    <location>
        <begin position="557"/>
        <end position="576"/>
    </location>
</feature>
<evidence type="ECO:0000256" key="1">
    <source>
        <dbReference type="SAM" id="MobiDB-lite"/>
    </source>
</evidence>
<feature type="domain" description="Ig-like" evidence="4">
    <location>
        <begin position="3018"/>
        <end position="3104"/>
    </location>
</feature>
<keyword evidence="2" id="KW-1133">Transmembrane helix</keyword>
<keyword evidence="2" id="KW-0472">Membrane</keyword>
<feature type="domain" description="Ig-like" evidence="4">
    <location>
        <begin position="1128"/>
        <end position="1224"/>
    </location>
</feature>
<dbReference type="STRING" id="84645.A0A498MKX5"/>
<dbReference type="InterPro" id="IPR003599">
    <property type="entry name" value="Ig_sub"/>
</dbReference>
<feature type="domain" description="Ig-like" evidence="4">
    <location>
        <begin position="3535"/>
        <end position="3626"/>
    </location>
</feature>
<dbReference type="PROSITE" id="PS50835">
    <property type="entry name" value="IG_LIKE"/>
    <property type="match status" value="13"/>
</dbReference>
<feature type="domain" description="Ig-like" evidence="4">
    <location>
        <begin position="2390"/>
        <end position="2486"/>
    </location>
</feature>
<name>A0A498MKX5_LABRO</name>
<dbReference type="Gene3D" id="2.60.40.10">
    <property type="entry name" value="Immunoglobulins"/>
    <property type="match status" value="39"/>
</dbReference>
<dbReference type="EMBL" id="QBIY01012629">
    <property type="protein sequence ID" value="RXN20870.1"/>
    <property type="molecule type" value="Genomic_DNA"/>
</dbReference>
<evidence type="ECO:0000256" key="3">
    <source>
        <dbReference type="SAM" id="SignalP"/>
    </source>
</evidence>
<accession>A0A498MKX5</accession>
<feature type="domain" description="Ig-like" evidence="4">
    <location>
        <begin position="4357"/>
        <end position="4443"/>
    </location>
</feature>
<feature type="transmembrane region" description="Helical" evidence="2">
    <location>
        <begin position="1448"/>
        <end position="1469"/>
    </location>
</feature>
<feature type="transmembrane region" description="Helical" evidence="2">
    <location>
        <begin position="1819"/>
        <end position="1838"/>
    </location>
</feature>
<dbReference type="PANTHER" id="PTHR46484:SF7">
    <property type="entry name" value="MYELIN-ASSOCIATED GLYCOPROTEIN-LIKE-RELATED"/>
    <property type="match status" value="1"/>
</dbReference>
<dbReference type="Proteomes" id="UP000290572">
    <property type="component" value="Unassembled WGS sequence"/>
</dbReference>
<reference evidence="5 6" key="1">
    <citation type="submission" date="2018-03" db="EMBL/GenBank/DDBJ databases">
        <title>Draft genome sequence of Rohu Carp (Labeo rohita).</title>
        <authorList>
            <person name="Das P."/>
            <person name="Kushwaha B."/>
            <person name="Joshi C.G."/>
            <person name="Kumar D."/>
            <person name="Nagpure N.S."/>
            <person name="Sahoo L."/>
            <person name="Das S.P."/>
            <person name="Bit A."/>
            <person name="Patnaik S."/>
            <person name="Meher P.K."/>
            <person name="Jayasankar P."/>
            <person name="Koringa P.G."/>
            <person name="Patel N.V."/>
            <person name="Hinsu A.T."/>
            <person name="Kumar R."/>
            <person name="Pandey M."/>
            <person name="Agarwal S."/>
            <person name="Srivastava S."/>
            <person name="Singh M."/>
            <person name="Iquebal M.A."/>
            <person name="Jaiswal S."/>
            <person name="Angadi U.B."/>
            <person name="Kumar N."/>
            <person name="Raza M."/>
            <person name="Shah T.M."/>
            <person name="Rai A."/>
            <person name="Jena J.K."/>
        </authorList>
    </citation>
    <scope>NUCLEOTIDE SEQUENCE [LARGE SCALE GENOMIC DNA]</scope>
    <source>
        <strain evidence="5">DASCIFA01</strain>
        <tissue evidence="5">Testis</tissue>
    </source>
</reference>
<feature type="transmembrane region" description="Helical" evidence="2">
    <location>
        <begin position="3638"/>
        <end position="3661"/>
    </location>
</feature>
<feature type="domain" description="Ig-like" evidence="4">
    <location>
        <begin position="4544"/>
        <end position="4640"/>
    </location>
</feature>